<dbReference type="EMBL" id="SORE01000018">
    <property type="protein sequence ID" value="TDY43346.1"/>
    <property type="molecule type" value="Genomic_DNA"/>
</dbReference>
<protein>
    <submittedName>
        <fullName evidence="1">Uncharacterized protein</fullName>
    </submittedName>
</protein>
<proteinExistence type="predicted"/>
<reference evidence="1 2" key="1">
    <citation type="submission" date="2019-03" db="EMBL/GenBank/DDBJ databases">
        <title>Genomic Encyclopedia of Type Strains, Phase III (KMG-III): the genomes of soil and plant-associated and newly described type strains.</title>
        <authorList>
            <person name="Whitman W."/>
        </authorList>
    </citation>
    <scope>NUCLEOTIDE SEQUENCE [LARGE SCALE GENOMIC DNA]</scope>
    <source>
        <strain evidence="1 2">LMG 29544</strain>
    </source>
</reference>
<organism evidence="1 2">
    <name type="scientific">Paraburkholderia rhizosphaerae</name>
    <dbReference type="NCBI Taxonomy" id="480658"/>
    <lineage>
        <taxon>Bacteria</taxon>
        <taxon>Pseudomonadati</taxon>
        <taxon>Pseudomonadota</taxon>
        <taxon>Betaproteobacteria</taxon>
        <taxon>Burkholderiales</taxon>
        <taxon>Burkholderiaceae</taxon>
        <taxon>Paraburkholderia</taxon>
    </lineage>
</organism>
<sequence>MPKLGDGLGKRLNFAYGLFEVEGEMKLYRAPTGLAMQCLRSLEYCVAVPLLHLFAARITTIGEI</sequence>
<accession>A0A4R8LJX9</accession>
<gene>
    <name evidence="1" type="ORF">BX592_118141</name>
</gene>
<evidence type="ECO:0000313" key="2">
    <source>
        <dbReference type="Proteomes" id="UP000295509"/>
    </source>
</evidence>
<name>A0A4R8LJX9_9BURK</name>
<evidence type="ECO:0000313" key="1">
    <source>
        <dbReference type="EMBL" id="TDY43346.1"/>
    </source>
</evidence>
<dbReference type="Proteomes" id="UP000295509">
    <property type="component" value="Unassembled WGS sequence"/>
</dbReference>
<comment type="caution">
    <text evidence="1">The sequence shown here is derived from an EMBL/GenBank/DDBJ whole genome shotgun (WGS) entry which is preliminary data.</text>
</comment>
<keyword evidence="2" id="KW-1185">Reference proteome</keyword>
<dbReference type="AlphaFoldDB" id="A0A4R8LJX9"/>